<dbReference type="SUPFAM" id="SSF53448">
    <property type="entry name" value="Nucleotide-diphospho-sugar transferases"/>
    <property type="match status" value="1"/>
</dbReference>
<evidence type="ECO:0000259" key="2">
    <source>
        <dbReference type="Pfam" id="PF00535"/>
    </source>
</evidence>
<dbReference type="InterPro" id="IPR028098">
    <property type="entry name" value="Glyco_trans_4-like_N"/>
</dbReference>
<dbReference type="EMBL" id="CP019454">
    <property type="protein sequence ID" value="AUW95275.1"/>
    <property type="molecule type" value="Genomic_DNA"/>
</dbReference>
<dbReference type="InterPro" id="IPR001296">
    <property type="entry name" value="Glyco_trans_1"/>
</dbReference>
<evidence type="ECO:0000313" key="5">
    <source>
        <dbReference type="Proteomes" id="UP000325292"/>
    </source>
</evidence>
<evidence type="ECO:0000259" key="3">
    <source>
        <dbReference type="Pfam" id="PF13579"/>
    </source>
</evidence>
<evidence type="ECO:0000259" key="1">
    <source>
        <dbReference type="Pfam" id="PF00534"/>
    </source>
</evidence>
<dbReference type="SUPFAM" id="SSF53756">
    <property type="entry name" value="UDP-Glycosyltransferase/glycogen phosphorylase"/>
    <property type="match status" value="1"/>
</dbReference>
<accession>A0ABM6RUT4</accession>
<dbReference type="InterPro" id="IPR001173">
    <property type="entry name" value="Glyco_trans_2-like"/>
</dbReference>
<dbReference type="InterPro" id="IPR050834">
    <property type="entry name" value="Glycosyltransf_2"/>
</dbReference>
<dbReference type="Proteomes" id="UP000325292">
    <property type="component" value="Chromosome"/>
</dbReference>
<dbReference type="PANTHER" id="PTHR43685:SF2">
    <property type="entry name" value="GLYCOSYLTRANSFERASE 2-LIKE DOMAIN-CONTAINING PROTEIN"/>
    <property type="match status" value="1"/>
</dbReference>
<dbReference type="Pfam" id="PF00535">
    <property type="entry name" value="Glycos_transf_2"/>
    <property type="match status" value="1"/>
</dbReference>
<gene>
    <name evidence="4" type="ORF">BXT84_16010</name>
</gene>
<dbReference type="CDD" id="cd03801">
    <property type="entry name" value="GT4_PimA-like"/>
    <property type="match status" value="1"/>
</dbReference>
<feature type="domain" description="Glycosyl transferase family 1" evidence="1">
    <location>
        <begin position="204"/>
        <end position="366"/>
    </location>
</feature>
<organism evidence="4 5">
    <name type="scientific">Sulfobacillus thermotolerans</name>
    <dbReference type="NCBI Taxonomy" id="338644"/>
    <lineage>
        <taxon>Bacteria</taxon>
        <taxon>Bacillati</taxon>
        <taxon>Bacillota</taxon>
        <taxon>Clostridia</taxon>
        <taxon>Eubacteriales</taxon>
        <taxon>Clostridiales Family XVII. Incertae Sedis</taxon>
        <taxon>Sulfobacillus</taxon>
    </lineage>
</organism>
<reference evidence="4 5" key="1">
    <citation type="journal article" date="2019" name="Sci. Rep.">
        <title>Sulfobacillus thermotolerans: new insights into resistance and metabolic capacities of acidophilic chemolithotrophs.</title>
        <authorList>
            <person name="Panyushkina A.E."/>
            <person name="Babenko V.V."/>
            <person name="Nikitina A.S."/>
            <person name="Selezneva O.V."/>
            <person name="Tsaplina I.A."/>
            <person name="Letarova M.A."/>
            <person name="Kostryukova E.S."/>
            <person name="Letarov A.V."/>
        </authorList>
    </citation>
    <scope>NUCLEOTIDE SEQUENCE [LARGE SCALE GENOMIC DNA]</scope>
    <source>
        <strain evidence="4 5">Kr1</strain>
    </source>
</reference>
<dbReference type="Pfam" id="PF00534">
    <property type="entry name" value="Glycos_transf_1"/>
    <property type="match status" value="1"/>
</dbReference>
<dbReference type="Gene3D" id="3.40.50.2000">
    <property type="entry name" value="Glycogen Phosphorylase B"/>
    <property type="match status" value="2"/>
</dbReference>
<feature type="domain" description="Glycosyltransferase subfamily 4-like N-terminal" evidence="3">
    <location>
        <begin position="18"/>
        <end position="183"/>
    </location>
</feature>
<dbReference type="Gene3D" id="3.90.550.10">
    <property type="entry name" value="Spore Coat Polysaccharide Biosynthesis Protein SpsA, Chain A"/>
    <property type="match status" value="1"/>
</dbReference>
<dbReference type="InterPro" id="IPR029044">
    <property type="entry name" value="Nucleotide-diphossugar_trans"/>
</dbReference>
<name>A0ABM6RUT4_9FIRM</name>
<feature type="domain" description="Glycosyltransferase 2-like" evidence="2">
    <location>
        <begin position="404"/>
        <end position="534"/>
    </location>
</feature>
<dbReference type="CDD" id="cd00761">
    <property type="entry name" value="Glyco_tranf_GTA_type"/>
    <property type="match status" value="1"/>
</dbReference>
<dbReference type="PANTHER" id="PTHR43685">
    <property type="entry name" value="GLYCOSYLTRANSFERASE"/>
    <property type="match status" value="1"/>
</dbReference>
<dbReference type="Pfam" id="PF13579">
    <property type="entry name" value="Glyco_trans_4_4"/>
    <property type="match status" value="1"/>
</dbReference>
<protein>
    <recommendedName>
        <fullName evidence="6">Glycosyltransferase</fullName>
    </recommendedName>
</protein>
<evidence type="ECO:0000313" key="4">
    <source>
        <dbReference type="EMBL" id="AUW95275.1"/>
    </source>
</evidence>
<sequence length="702" mass="79552">MKNIIISSRELTGYNVSGGIGVYTDAVARHLVRHGHKVQVITAAKFLPDSPEIALPPERPYQIIPIRPVEGFRTAAHGHAYAVYRQLKAMVAKEPIDIVEFPDYHGEGYYTIKAKRLLGEFAETTLLVHGHMTLEFCDILNEENLSLQRQAIYNIEQYCLRYADVVTVPCEDLGQQYQQFVPRDYELKRHPVPVFDTPRLEPISSSTPRVLYVGRLEHRKGVDLLIQSALAVLESGRQMTVRLIGGDTTWHDQSYRAYLMGMIPQKWQDHFEFVGPVSRAHLVTEYQTADVVVFPSRFENWPNVCLEAMSLAKPIIASQYGGMREMLAQGAGLVIDPLDMNAFSEALMSLLDDPAQRLALGQRARDAYARWADARTVGNVEDFIRTMGPKDDGSSSSQPGPLVSIVVPCYNAAATIKETVDSLLAQQYPHFEIILVDDGSTDQEFAQMLDQLGQAHDQVRVFHKENSGLPGARNYGAKKAQGQLLAFCDADDLLDPATLHHSVQALQKNPELTVVYPIIEYFEGAAGYWAPQDLHAPTLLAQNQAHAGIVIRRNRFFALGGYDEAFKYGWEDWEFLLRLAKAGDRGEVVPYPHYHYRVRADSMVRTTSQIHRRKIQRQMWTKHQDVLGPAAYFVLEKEVLQYRDMGGGNGAQESHREWIRRITLNSKPVRLIVFLSRGVPGFIRRPVRRWAKRVLLRRLDLQ</sequence>
<keyword evidence="5" id="KW-1185">Reference proteome</keyword>
<proteinExistence type="predicted"/>
<evidence type="ECO:0008006" key="6">
    <source>
        <dbReference type="Google" id="ProtNLM"/>
    </source>
</evidence>